<dbReference type="GO" id="GO:0009231">
    <property type="term" value="P:riboflavin biosynthetic process"/>
    <property type="evidence" value="ECO:0007669"/>
    <property type="project" value="UniProtKB-UniRule"/>
</dbReference>
<evidence type="ECO:0000256" key="6">
    <source>
        <dbReference type="ARBA" id="ARBA00048785"/>
    </source>
</evidence>
<evidence type="ECO:0000313" key="8">
    <source>
        <dbReference type="EMBL" id="OGH60072.1"/>
    </source>
</evidence>
<feature type="active site" description="Proton donor" evidence="7">
    <location>
        <position position="90"/>
    </location>
</feature>
<feature type="binding site" evidence="7">
    <location>
        <position position="129"/>
    </location>
    <ligand>
        <name>(2S)-2-hydroxy-3-oxobutyl phosphate</name>
        <dbReference type="ChEBI" id="CHEBI:58830"/>
    </ligand>
</feature>
<feature type="binding site" evidence="7">
    <location>
        <begin position="58"/>
        <end position="60"/>
    </location>
    <ligand>
        <name>5-amino-6-(D-ribitylamino)uracil</name>
        <dbReference type="ChEBI" id="CHEBI:15934"/>
    </ligand>
</feature>
<dbReference type="PANTHER" id="PTHR21058:SF0">
    <property type="entry name" value="6,7-DIMETHYL-8-RIBITYLLUMAZINE SYNTHASE"/>
    <property type="match status" value="1"/>
</dbReference>
<dbReference type="AlphaFoldDB" id="A0A1F6LL11"/>
<dbReference type="Gene3D" id="3.40.50.960">
    <property type="entry name" value="Lumazine/riboflavin synthase"/>
    <property type="match status" value="1"/>
</dbReference>
<dbReference type="InterPro" id="IPR036467">
    <property type="entry name" value="LS/RS_sf"/>
</dbReference>
<evidence type="ECO:0000256" key="1">
    <source>
        <dbReference type="ARBA" id="ARBA00004917"/>
    </source>
</evidence>
<dbReference type="Proteomes" id="UP000177067">
    <property type="component" value="Unassembled WGS sequence"/>
</dbReference>
<dbReference type="PANTHER" id="PTHR21058">
    <property type="entry name" value="6,7-DIMETHYL-8-RIBITYLLUMAZINE SYNTHASE DMRL SYNTHASE LUMAZINE SYNTHASE"/>
    <property type="match status" value="1"/>
</dbReference>
<feature type="binding site" evidence="7">
    <location>
        <position position="115"/>
    </location>
    <ligand>
        <name>5-amino-6-(D-ribitylamino)uracil</name>
        <dbReference type="ChEBI" id="CHEBI:15934"/>
    </ligand>
</feature>
<comment type="catalytic activity">
    <reaction evidence="6 7">
        <text>(2S)-2-hydroxy-3-oxobutyl phosphate + 5-amino-6-(D-ribitylamino)uracil = 6,7-dimethyl-8-(1-D-ribityl)lumazine + phosphate + 2 H2O + H(+)</text>
        <dbReference type="Rhea" id="RHEA:26152"/>
        <dbReference type="ChEBI" id="CHEBI:15377"/>
        <dbReference type="ChEBI" id="CHEBI:15378"/>
        <dbReference type="ChEBI" id="CHEBI:15934"/>
        <dbReference type="ChEBI" id="CHEBI:43474"/>
        <dbReference type="ChEBI" id="CHEBI:58201"/>
        <dbReference type="ChEBI" id="CHEBI:58830"/>
        <dbReference type="EC" id="2.5.1.78"/>
    </reaction>
</comment>
<evidence type="ECO:0000256" key="7">
    <source>
        <dbReference type="HAMAP-Rule" id="MF_00178"/>
    </source>
</evidence>
<dbReference type="UniPathway" id="UPA00275">
    <property type="reaction ID" value="UER00404"/>
</dbReference>
<feature type="binding site" evidence="7">
    <location>
        <position position="24"/>
    </location>
    <ligand>
        <name>5-amino-6-(D-ribitylamino)uracil</name>
        <dbReference type="ChEBI" id="CHEBI:15934"/>
    </ligand>
</feature>
<sequence>MLEDIKLKKEDGSSLKIGIVCARWHSDICNVLLTRCKQALLDCAVSEENILVADVPGSYEVVYGASQLIKNEGVDAVVCIGTLVKGETMHFEYIAEAVTHGIMDLNLNTNVPVIFGILTCLNLDQAKERAGDKMDHGYHWGLSAVEMANFKINEQEKIEKPERI</sequence>
<comment type="similarity">
    <text evidence="2 7">Belongs to the DMRL synthase family.</text>
</comment>
<proteinExistence type="inferred from homology"/>
<dbReference type="GO" id="GO:0009349">
    <property type="term" value="C:riboflavin synthase complex"/>
    <property type="evidence" value="ECO:0007669"/>
    <property type="project" value="UniProtKB-UniRule"/>
</dbReference>
<gene>
    <name evidence="7" type="primary">ribH</name>
    <name evidence="8" type="ORF">A2725_00275</name>
</gene>
<evidence type="ECO:0000256" key="4">
    <source>
        <dbReference type="ARBA" id="ARBA00022619"/>
    </source>
</evidence>
<organism evidence="8 9">
    <name type="scientific">Candidatus Magasanikbacteria bacterium RIFCSPHIGHO2_01_FULL_33_34</name>
    <dbReference type="NCBI Taxonomy" id="1798671"/>
    <lineage>
        <taxon>Bacteria</taxon>
        <taxon>Candidatus Magasanikiibacteriota</taxon>
    </lineage>
</organism>
<comment type="function">
    <text evidence="7">Catalyzes the formation of 6,7-dimethyl-8-ribityllumazine by condensation of 5-amino-6-(D-ribitylamino)uracil with 3,4-dihydroxy-2-butanone 4-phosphate. This is the penultimate step in the biosynthesis of riboflavin.</text>
</comment>
<protein>
    <recommendedName>
        <fullName evidence="3 7">6,7-dimethyl-8-ribityllumazine synthase</fullName>
        <shortName evidence="7">DMRL synthase</shortName>
        <shortName evidence="7">LS</shortName>
        <shortName evidence="7">Lumazine synthase</shortName>
        <ecNumber evidence="3 7">2.5.1.78</ecNumber>
    </recommendedName>
</protein>
<evidence type="ECO:0000256" key="3">
    <source>
        <dbReference type="ARBA" id="ARBA00012664"/>
    </source>
</evidence>
<feature type="binding site" evidence="7">
    <location>
        <begin position="87"/>
        <end position="88"/>
    </location>
    <ligand>
        <name>(2S)-2-hydroxy-3-oxobutyl phosphate</name>
        <dbReference type="ChEBI" id="CHEBI:58830"/>
    </ligand>
</feature>
<keyword evidence="5 7" id="KW-0808">Transferase</keyword>
<evidence type="ECO:0000256" key="5">
    <source>
        <dbReference type="ARBA" id="ARBA00022679"/>
    </source>
</evidence>
<name>A0A1F6LL11_9BACT</name>
<dbReference type="HAMAP" id="MF_00178">
    <property type="entry name" value="Lumazine_synth"/>
    <property type="match status" value="1"/>
</dbReference>
<dbReference type="InterPro" id="IPR002180">
    <property type="entry name" value="LS/RS"/>
</dbReference>
<comment type="caution">
    <text evidence="8">The sequence shown here is derived from an EMBL/GenBank/DDBJ whole genome shotgun (WGS) entry which is preliminary data.</text>
</comment>
<feature type="binding site" evidence="7">
    <location>
        <begin position="82"/>
        <end position="84"/>
    </location>
    <ligand>
        <name>5-amino-6-(D-ribitylamino)uracil</name>
        <dbReference type="ChEBI" id="CHEBI:15934"/>
    </ligand>
</feature>
<dbReference type="InterPro" id="IPR034964">
    <property type="entry name" value="LS"/>
</dbReference>
<reference evidence="8 9" key="1">
    <citation type="journal article" date="2016" name="Nat. Commun.">
        <title>Thousands of microbial genomes shed light on interconnected biogeochemical processes in an aquifer system.</title>
        <authorList>
            <person name="Anantharaman K."/>
            <person name="Brown C.T."/>
            <person name="Hug L.A."/>
            <person name="Sharon I."/>
            <person name="Castelle C.J."/>
            <person name="Probst A.J."/>
            <person name="Thomas B.C."/>
            <person name="Singh A."/>
            <person name="Wilkins M.J."/>
            <person name="Karaoz U."/>
            <person name="Brodie E.L."/>
            <person name="Williams K.H."/>
            <person name="Hubbard S.S."/>
            <person name="Banfield J.F."/>
        </authorList>
    </citation>
    <scope>NUCLEOTIDE SEQUENCE [LARGE SCALE GENOMIC DNA]</scope>
</reference>
<dbReference type="GO" id="GO:0000906">
    <property type="term" value="F:6,7-dimethyl-8-ribityllumazine synthase activity"/>
    <property type="evidence" value="ECO:0007669"/>
    <property type="project" value="UniProtKB-UniRule"/>
</dbReference>
<evidence type="ECO:0000313" key="9">
    <source>
        <dbReference type="Proteomes" id="UP000177067"/>
    </source>
</evidence>
<dbReference type="EC" id="2.5.1.78" evidence="3 7"/>
<dbReference type="EMBL" id="MFPS01000003">
    <property type="protein sequence ID" value="OGH60072.1"/>
    <property type="molecule type" value="Genomic_DNA"/>
</dbReference>
<keyword evidence="4 7" id="KW-0686">Riboflavin biosynthesis</keyword>
<dbReference type="CDD" id="cd09209">
    <property type="entry name" value="Lumazine_synthase-I"/>
    <property type="match status" value="1"/>
</dbReference>
<dbReference type="Pfam" id="PF00885">
    <property type="entry name" value="DMRL_synthase"/>
    <property type="match status" value="1"/>
</dbReference>
<comment type="pathway">
    <text evidence="1 7">Cofactor biosynthesis; riboflavin biosynthesis; riboflavin from 2-hydroxy-3-oxobutyl phosphate and 5-amino-6-(D-ribitylamino)uracil: step 1/2.</text>
</comment>
<accession>A0A1F6LL11</accession>
<evidence type="ECO:0000256" key="2">
    <source>
        <dbReference type="ARBA" id="ARBA00007424"/>
    </source>
</evidence>
<dbReference type="NCBIfam" id="TIGR00114">
    <property type="entry name" value="lumazine-synth"/>
    <property type="match status" value="1"/>
</dbReference>
<dbReference type="SUPFAM" id="SSF52121">
    <property type="entry name" value="Lumazine synthase"/>
    <property type="match status" value="1"/>
</dbReference>